<dbReference type="NCBIfam" id="NF006961">
    <property type="entry name" value="PRK09438.1"/>
    <property type="match status" value="1"/>
</dbReference>
<evidence type="ECO:0000313" key="7">
    <source>
        <dbReference type="Proteomes" id="UP000189462"/>
    </source>
</evidence>
<evidence type="ECO:0000256" key="2">
    <source>
        <dbReference type="PIRSR" id="PIRSR603564-1"/>
    </source>
</evidence>
<proteinExistence type="inferred from homology"/>
<accession>A0A1V3NKG2</accession>
<dbReference type="GO" id="GO:0046872">
    <property type="term" value="F:metal ion binding"/>
    <property type="evidence" value="ECO:0007669"/>
    <property type="project" value="UniProtKB-KW"/>
</dbReference>
<comment type="similarity">
    <text evidence="4">Belongs to the Nudix hydrolase family.</text>
</comment>
<feature type="binding site" evidence="2">
    <location>
        <position position="25"/>
    </location>
    <ligand>
        <name>substrate</name>
    </ligand>
</feature>
<dbReference type="SUPFAM" id="SSF55811">
    <property type="entry name" value="Nudix"/>
    <property type="match status" value="1"/>
</dbReference>
<dbReference type="InterPro" id="IPR020476">
    <property type="entry name" value="Nudix_hydrolase"/>
</dbReference>
<feature type="binding site" evidence="2">
    <location>
        <position position="36"/>
    </location>
    <ligand>
        <name>substrate</name>
    </ligand>
</feature>
<dbReference type="Gene3D" id="3.90.79.10">
    <property type="entry name" value="Nucleoside Triphosphate Pyrophosphohydrolase"/>
    <property type="match status" value="1"/>
</dbReference>
<evidence type="ECO:0000256" key="3">
    <source>
        <dbReference type="PIRSR" id="PIRSR603564-2"/>
    </source>
</evidence>
<dbReference type="OrthoDB" id="7066556at2"/>
<comment type="caution">
    <text evidence="6">The sequence shown here is derived from an EMBL/GenBank/DDBJ whole genome shotgun (WGS) entry which is preliminary data.</text>
</comment>
<dbReference type="PROSITE" id="PS51462">
    <property type="entry name" value="NUDIX"/>
    <property type="match status" value="1"/>
</dbReference>
<gene>
    <name evidence="6" type="ORF">B1C78_06485</name>
</gene>
<dbReference type="AlphaFoldDB" id="A0A1V3NKG2"/>
<dbReference type="Pfam" id="PF00293">
    <property type="entry name" value="NUDIX"/>
    <property type="match status" value="1"/>
</dbReference>
<sequence>MSFKRPESVLVVVHTLDGQVLLLRRREPPDFWQSVTGSLEWDETPEAAARRELMEETGLEADGLVDCRLQYRFPIHTVWRHRYAPDVHENLEHVYLLPLPDVVAVRIAPEEHSEYRWLPAAEAAERCFSWTNARVIRERVPGGSAIDA</sequence>
<dbReference type="PROSITE" id="PS00893">
    <property type="entry name" value="NUDIX_BOX"/>
    <property type="match status" value="1"/>
</dbReference>
<dbReference type="InterPro" id="IPR000086">
    <property type="entry name" value="NUDIX_hydrolase_dom"/>
</dbReference>
<dbReference type="PRINTS" id="PR01404">
    <property type="entry name" value="NPPPHYDRLASE"/>
</dbReference>
<dbReference type="GO" id="GO:0019177">
    <property type="term" value="F:dihydroneopterin triphosphate pyrophosphohydrolase activity"/>
    <property type="evidence" value="ECO:0007669"/>
    <property type="project" value="InterPro"/>
</dbReference>
<keyword evidence="1 4" id="KW-0378">Hydrolase</keyword>
<dbReference type="STRING" id="108003.B1C78_06485"/>
<feature type="domain" description="Nudix hydrolase" evidence="5">
    <location>
        <begin position="4"/>
        <end position="140"/>
    </location>
</feature>
<organism evidence="6 7">
    <name type="scientific">Thioalkalivibrio denitrificans</name>
    <dbReference type="NCBI Taxonomy" id="108003"/>
    <lineage>
        <taxon>Bacteria</taxon>
        <taxon>Pseudomonadati</taxon>
        <taxon>Pseudomonadota</taxon>
        <taxon>Gammaproteobacteria</taxon>
        <taxon>Chromatiales</taxon>
        <taxon>Ectothiorhodospiraceae</taxon>
        <taxon>Thioalkalivibrio</taxon>
    </lineage>
</organism>
<dbReference type="GO" id="GO:0046656">
    <property type="term" value="P:folic acid biosynthetic process"/>
    <property type="evidence" value="ECO:0007669"/>
    <property type="project" value="InterPro"/>
</dbReference>
<dbReference type="RefSeq" id="WP_077278332.1">
    <property type="nucleotide sequence ID" value="NZ_MVBK01000036.1"/>
</dbReference>
<keyword evidence="3" id="KW-0460">Magnesium</keyword>
<dbReference type="PRINTS" id="PR00502">
    <property type="entry name" value="NUDIXFAMILY"/>
</dbReference>
<evidence type="ECO:0000256" key="4">
    <source>
        <dbReference type="RuleBase" id="RU003476"/>
    </source>
</evidence>
<name>A0A1V3NKG2_9GAMM</name>
<keyword evidence="7" id="KW-1185">Reference proteome</keyword>
<protein>
    <submittedName>
        <fullName evidence="6">Dihydroneopterin triphosphate diphosphatase</fullName>
    </submittedName>
</protein>
<feature type="binding site" evidence="2">
    <location>
        <position position="129"/>
    </location>
    <ligand>
        <name>substrate</name>
    </ligand>
</feature>
<dbReference type="GO" id="GO:0008828">
    <property type="term" value="F:dATP diphosphatase activity"/>
    <property type="evidence" value="ECO:0007669"/>
    <property type="project" value="InterPro"/>
</dbReference>
<feature type="binding site" evidence="3">
    <location>
        <position position="52"/>
    </location>
    <ligand>
        <name>Mg(2+)</name>
        <dbReference type="ChEBI" id="CHEBI:18420"/>
    </ligand>
</feature>
<evidence type="ECO:0000256" key="1">
    <source>
        <dbReference type="ARBA" id="ARBA00022801"/>
    </source>
</evidence>
<feature type="binding site" evidence="2">
    <location>
        <position position="4"/>
    </location>
    <ligand>
        <name>substrate</name>
    </ligand>
</feature>
<keyword evidence="3" id="KW-0479">Metal-binding</keyword>
<dbReference type="EMBL" id="MVBK01000036">
    <property type="protein sequence ID" value="OOG25607.1"/>
    <property type="molecule type" value="Genomic_DNA"/>
</dbReference>
<dbReference type="InterPro" id="IPR015797">
    <property type="entry name" value="NUDIX_hydrolase-like_dom_sf"/>
</dbReference>
<evidence type="ECO:0000259" key="5">
    <source>
        <dbReference type="PROSITE" id="PS51462"/>
    </source>
</evidence>
<feature type="binding site" evidence="3">
    <location>
        <position position="111"/>
    </location>
    <ligand>
        <name>Mg(2+)</name>
        <dbReference type="ChEBI" id="CHEBI:18420"/>
    </ligand>
</feature>
<dbReference type="InterPro" id="IPR003564">
    <property type="entry name" value="DHNTPase"/>
</dbReference>
<dbReference type="PANTHER" id="PTHR43736">
    <property type="entry name" value="ADP-RIBOSE PYROPHOSPHATASE"/>
    <property type="match status" value="1"/>
</dbReference>
<evidence type="ECO:0000313" key="6">
    <source>
        <dbReference type="EMBL" id="OOG25607.1"/>
    </source>
</evidence>
<feature type="binding site" evidence="3">
    <location>
        <position position="56"/>
    </location>
    <ligand>
        <name>Mg(2+)</name>
        <dbReference type="ChEBI" id="CHEBI:18420"/>
    </ligand>
</feature>
<comment type="cofactor">
    <cofactor evidence="3">
        <name>Mg(2+)</name>
        <dbReference type="ChEBI" id="CHEBI:18420"/>
    </cofactor>
    <text evidence="3">Binds 1 Mg(2+) ion per subunit.</text>
</comment>
<reference evidence="6 7" key="1">
    <citation type="submission" date="2017-02" db="EMBL/GenBank/DDBJ databases">
        <title>Genomic diversity within the haloalkaliphilic genus Thioalkalivibrio.</title>
        <authorList>
            <person name="Ahn A.-C."/>
            <person name="Meier-Kolthoff J."/>
            <person name="Overmars L."/>
            <person name="Richter M."/>
            <person name="Woyke T."/>
            <person name="Sorokin D.Y."/>
            <person name="Muyzer G."/>
        </authorList>
    </citation>
    <scope>NUCLEOTIDE SEQUENCE [LARGE SCALE GENOMIC DNA]</scope>
    <source>
        <strain evidence="6 7">ALJD</strain>
    </source>
</reference>
<dbReference type="PANTHER" id="PTHR43736:SF1">
    <property type="entry name" value="DIHYDRONEOPTERIN TRIPHOSPHATE DIPHOSPHATASE"/>
    <property type="match status" value="1"/>
</dbReference>
<dbReference type="Proteomes" id="UP000189462">
    <property type="component" value="Unassembled WGS sequence"/>
</dbReference>
<dbReference type="InterPro" id="IPR020084">
    <property type="entry name" value="NUDIX_hydrolase_CS"/>
</dbReference>
<dbReference type="CDD" id="cd04664">
    <property type="entry name" value="NUDIX_DHNTPase_like"/>
    <property type="match status" value="1"/>
</dbReference>